<dbReference type="InterPro" id="IPR041546">
    <property type="entry name" value="ClpA/ClpB_AAA_lid"/>
</dbReference>
<feature type="domain" description="AAA+ ATPase" evidence="6">
    <location>
        <begin position="232"/>
        <end position="376"/>
    </location>
</feature>
<dbReference type="CDD" id="cd00009">
    <property type="entry name" value="AAA"/>
    <property type="match status" value="1"/>
</dbReference>
<dbReference type="Gene3D" id="1.10.1780.10">
    <property type="entry name" value="Clp, N-terminal domain"/>
    <property type="match status" value="1"/>
</dbReference>
<dbReference type="Pfam" id="PF00004">
    <property type="entry name" value="AAA"/>
    <property type="match status" value="1"/>
</dbReference>
<dbReference type="InterPro" id="IPR003959">
    <property type="entry name" value="ATPase_AAA_core"/>
</dbReference>
<dbReference type="GO" id="GO:0006508">
    <property type="term" value="P:proteolysis"/>
    <property type="evidence" value="ECO:0007669"/>
    <property type="project" value="UniProtKB-KW"/>
</dbReference>
<proteinExistence type="inferred from homology"/>
<evidence type="ECO:0000256" key="3">
    <source>
        <dbReference type="ARBA" id="ARBA00022840"/>
    </source>
</evidence>
<dbReference type="PROSITE" id="PS00871">
    <property type="entry name" value="CLPAB_2"/>
    <property type="match status" value="1"/>
</dbReference>
<protein>
    <submittedName>
        <fullName evidence="8">ATP-dependent Clp protease ATP-binding subunit</fullName>
    </submittedName>
</protein>
<name>A0ABV1GES0_9FIRM</name>
<dbReference type="Pfam" id="PF17871">
    <property type="entry name" value="AAA_lid_9"/>
    <property type="match status" value="1"/>
</dbReference>
<dbReference type="InterPro" id="IPR003593">
    <property type="entry name" value="AAA+_ATPase"/>
</dbReference>
<keyword evidence="3 5" id="KW-0067">ATP-binding</keyword>
<dbReference type="InterPro" id="IPR036628">
    <property type="entry name" value="Clp_N_dom_sf"/>
</dbReference>
<evidence type="ECO:0000313" key="8">
    <source>
        <dbReference type="EMBL" id="MEQ2520246.1"/>
    </source>
</evidence>
<keyword evidence="4 5" id="KW-0143">Chaperone</keyword>
<keyword evidence="2 5" id="KW-0547">Nucleotide-binding</keyword>
<dbReference type="RefSeq" id="WP_349215722.1">
    <property type="nucleotide sequence ID" value="NZ_JBBMFA010000084.1"/>
</dbReference>
<dbReference type="InterPro" id="IPR018368">
    <property type="entry name" value="ClpA/B_CS1"/>
</dbReference>
<keyword evidence="1" id="KW-0677">Repeat</keyword>
<dbReference type="CDD" id="cd19499">
    <property type="entry name" value="RecA-like_ClpB_Hsp104-like"/>
    <property type="match status" value="1"/>
</dbReference>
<dbReference type="Proteomes" id="UP001477672">
    <property type="component" value="Unassembled WGS sequence"/>
</dbReference>
<keyword evidence="8" id="KW-0645">Protease</keyword>
<dbReference type="PRINTS" id="PR00300">
    <property type="entry name" value="CLPPROTEASEA"/>
</dbReference>
<dbReference type="Gene3D" id="1.10.8.60">
    <property type="match status" value="2"/>
</dbReference>
<dbReference type="InterPro" id="IPR019489">
    <property type="entry name" value="Clp_ATPase_C"/>
</dbReference>
<dbReference type="InterPro" id="IPR001270">
    <property type="entry name" value="ClpA/B"/>
</dbReference>
<organism evidence="8 9">
    <name type="scientific">Ruthenibacterium intestinale</name>
    <dbReference type="NCBI Taxonomy" id="3133163"/>
    <lineage>
        <taxon>Bacteria</taxon>
        <taxon>Bacillati</taxon>
        <taxon>Bacillota</taxon>
        <taxon>Clostridia</taxon>
        <taxon>Eubacteriales</taxon>
        <taxon>Oscillospiraceae</taxon>
        <taxon>Ruthenibacterium</taxon>
    </lineage>
</organism>
<dbReference type="EMBL" id="JBBMFA010000084">
    <property type="protein sequence ID" value="MEQ2520246.1"/>
    <property type="molecule type" value="Genomic_DNA"/>
</dbReference>
<dbReference type="PROSITE" id="PS00870">
    <property type="entry name" value="CLPAB_1"/>
    <property type="match status" value="1"/>
</dbReference>
<evidence type="ECO:0000256" key="2">
    <source>
        <dbReference type="ARBA" id="ARBA00022741"/>
    </source>
</evidence>
<dbReference type="SUPFAM" id="SSF52540">
    <property type="entry name" value="P-loop containing nucleoside triphosphate hydrolases"/>
    <property type="match status" value="2"/>
</dbReference>
<evidence type="ECO:0000256" key="1">
    <source>
        <dbReference type="ARBA" id="ARBA00022737"/>
    </source>
</evidence>
<reference evidence="8 9" key="1">
    <citation type="submission" date="2024-03" db="EMBL/GenBank/DDBJ databases">
        <title>Human intestinal bacterial collection.</title>
        <authorList>
            <person name="Pauvert C."/>
            <person name="Hitch T.C.A."/>
            <person name="Clavel T."/>
        </authorList>
    </citation>
    <scope>NUCLEOTIDE SEQUENCE [LARGE SCALE GENOMIC DNA]</scope>
    <source>
        <strain evidence="8 9">CLA-JM-H11</strain>
    </source>
</reference>
<feature type="domain" description="AAA+ ATPase" evidence="6">
    <location>
        <begin position="509"/>
        <end position="661"/>
    </location>
</feature>
<evidence type="ECO:0000259" key="7">
    <source>
        <dbReference type="SMART" id="SM01086"/>
    </source>
</evidence>
<evidence type="ECO:0000256" key="4">
    <source>
        <dbReference type="ARBA" id="ARBA00023186"/>
    </source>
</evidence>
<evidence type="ECO:0000256" key="5">
    <source>
        <dbReference type="RuleBase" id="RU004432"/>
    </source>
</evidence>
<evidence type="ECO:0000313" key="9">
    <source>
        <dbReference type="Proteomes" id="UP001477672"/>
    </source>
</evidence>
<comment type="similarity">
    <text evidence="5">Belongs to the ClpA/ClpB family.</text>
</comment>
<dbReference type="InterPro" id="IPR050130">
    <property type="entry name" value="ClpA_ClpB"/>
</dbReference>
<dbReference type="PANTHER" id="PTHR11638:SF175">
    <property type="entry name" value="ATP-DEPENDENT CLP PROTEASE, ATP-BINDING SUBUNIT CLPC"/>
    <property type="match status" value="1"/>
</dbReference>
<dbReference type="SMART" id="SM01086">
    <property type="entry name" value="ClpB_D2-small"/>
    <property type="match status" value="1"/>
</dbReference>
<dbReference type="Gene3D" id="3.40.50.300">
    <property type="entry name" value="P-loop containing nucleotide triphosphate hydrolases"/>
    <property type="match status" value="2"/>
</dbReference>
<feature type="domain" description="Clp ATPase C-terminal" evidence="7">
    <location>
        <begin position="684"/>
        <end position="770"/>
    </location>
</feature>
<accession>A0ABV1GES0</accession>
<dbReference type="GO" id="GO:0005524">
    <property type="term" value="F:ATP binding"/>
    <property type="evidence" value="ECO:0007669"/>
    <property type="project" value="UniProtKB-KW"/>
</dbReference>
<sequence length="782" mass="84449">MHKPYFGGFKAAGAAHTFKRDKQQERRAILLFWYKGFARQAGAVIHDAIRVAQEMGHTYVGTEHLLMALLRTDTTDAACYLVEKQIYGYRVGRVLTQRVGQGKRTHLSARDFTQHLSGCLDYAVLEAKATEGGKATPTHLLTALLEVPCGAGEVLAQLGLEPALAAKEYGRRSGKLPLYNAPPPRPQGRPAGRVAEKYSRDLTLLALHGEIDPVLGRDDEILRMEQILARRRKNNPCLIGAPGVGKTAVVEGLALRIAQGKAPAILREKRILALDIASLVAGTKYRGDFEDRFKNVLSDVQRAGDTILFIDEVHAIIGAGAAEGGIDASSILKPMLARGEIQIIGATTSSEYRKIEKDAALARRFGTIDVAEPTPETALKILQGVAPCYESHHNVTIEPEAIRAAVQLSVRYLPERNLPDKAIDLLDEACSAACISEKSDGRITAELVEEVVSRQSGVPAERLSQSESARMAHLEEELERCVVGQQPAVRAVASALRCARLGLASETRPMGAFLFLGPTGVGKTALARALAECCMGSGKALIRFDMSEYMEKHTAARLIGAPPGYVGYGEGGQLTEAVRRRPYSVVLFDEIEKAHPDVSNLLLQILEDGRLTDSEGRVVDFRHTLIILTSNLGAKHLVGQKGALGFGAAAPDQAVRMQVLGEAKAFFSPELLGRMDELLVFQPLDKESLQIIGSQMLAQLEERAAGQGIVLEHTPAALRLLVESGYDPACGARSLRHVITRKVEQCLASQMLSQEGDAFLLDAAAGELTLRPCEPACAAAGM</sequence>
<dbReference type="Pfam" id="PF02861">
    <property type="entry name" value="Clp_N"/>
    <property type="match status" value="1"/>
</dbReference>
<keyword evidence="9" id="KW-1185">Reference proteome</keyword>
<dbReference type="Pfam" id="PF10431">
    <property type="entry name" value="ClpB_D2-small"/>
    <property type="match status" value="1"/>
</dbReference>
<gene>
    <name evidence="8" type="ORF">WMO24_07370</name>
</gene>
<dbReference type="SMART" id="SM00382">
    <property type="entry name" value="AAA"/>
    <property type="match status" value="2"/>
</dbReference>
<comment type="caution">
    <text evidence="8">The sequence shown here is derived from an EMBL/GenBank/DDBJ whole genome shotgun (WGS) entry which is preliminary data.</text>
</comment>
<dbReference type="SUPFAM" id="SSF81923">
    <property type="entry name" value="Double Clp-N motif"/>
    <property type="match status" value="1"/>
</dbReference>
<dbReference type="InterPro" id="IPR004176">
    <property type="entry name" value="Clp_R_N"/>
</dbReference>
<dbReference type="PANTHER" id="PTHR11638">
    <property type="entry name" value="ATP-DEPENDENT CLP PROTEASE"/>
    <property type="match status" value="1"/>
</dbReference>
<keyword evidence="8" id="KW-0378">Hydrolase</keyword>
<evidence type="ECO:0000259" key="6">
    <source>
        <dbReference type="SMART" id="SM00382"/>
    </source>
</evidence>
<dbReference type="Pfam" id="PF07724">
    <property type="entry name" value="AAA_2"/>
    <property type="match status" value="1"/>
</dbReference>
<dbReference type="InterPro" id="IPR028299">
    <property type="entry name" value="ClpA/B_CS2"/>
</dbReference>
<dbReference type="InterPro" id="IPR027417">
    <property type="entry name" value="P-loop_NTPase"/>
</dbReference>
<dbReference type="GO" id="GO:0008233">
    <property type="term" value="F:peptidase activity"/>
    <property type="evidence" value="ECO:0007669"/>
    <property type="project" value="UniProtKB-KW"/>
</dbReference>